<dbReference type="RefSeq" id="WP_069518915.1">
    <property type="nucleotide sequence ID" value="NZ_FOFP01000005.1"/>
</dbReference>
<gene>
    <name evidence="2" type="ORF">SAMN05216600_105273</name>
</gene>
<keyword evidence="1" id="KW-1133">Transmembrane helix</keyword>
<feature type="transmembrane region" description="Helical" evidence="1">
    <location>
        <begin position="48"/>
        <end position="74"/>
    </location>
</feature>
<organism evidence="2 3">
    <name type="scientific">Pseudomonas cuatrocienegasensis</name>
    <dbReference type="NCBI Taxonomy" id="543360"/>
    <lineage>
        <taxon>Bacteria</taxon>
        <taxon>Pseudomonadati</taxon>
        <taxon>Pseudomonadota</taxon>
        <taxon>Gammaproteobacteria</taxon>
        <taxon>Pseudomonadales</taxon>
        <taxon>Pseudomonadaceae</taxon>
        <taxon>Pseudomonas</taxon>
    </lineage>
</organism>
<evidence type="ECO:0000313" key="2">
    <source>
        <dbReference type="EMBL" id="SEQ39626.1"/>
    </source>
</evidence>
<name>A0ABY1BAR4_9PSED</name>
<dbReference type="EMBL" id="FOFP01000005">
    <property type="protein sequence ID" value="SEQ39626.1"/>
    <property type="molecule type" value="Genomic_DNA"/>
</dbReference>
<protein>
    <submittedName>
        <fullName evidence="2">Uncharacterized membrane protein YqjE</fullName>
    </submittedName>
</protein>
<keyword evidence="3" id="KW-1185">Reference proteome</keyword>
<keyword evidence="1" id="KW-0812">Transmembrane</keyword>
<evidence type="ECO:0000256" key="1">
    <source>
        <dbReference type="SAM" id="Phobius"/>
    </source>
</evidence>
<reference evidence="2 3" key="1">
    <citation type="submission" date="2016-10" db="EMBL/GenBank/DDBJ databases">
        <authorList>
            <person name="Varghese N."/>
            <person name="Submissions S."/>
        </authorList>
    </citation>
    <scope>NUCLEOTIDE SEQUENCE [LARGE SCALE GENOMIC DNA]</scope>
    <source>
        <strain evidence="2 3">CIP 109853</strain>
    </source>
</reference>
<evidence type="ECO:0000313" key="3">
    <source>
        <dbReference type="Proteomes" id="UP000198512"/>
    </source>
</evidence>
<feature type="transmembrane region" description="Helical" evidence="1">
    <location>
        <begin position="80"/>
        <end position="103"/>
    </location>
</feature>
<dbReference type="Pfam" id="PF07332">
    <property type="entry name" value="Phage_holin_3_6"/>
    <property type="match status" value="1"/>
</dbReference>
<comment type="caution">
    <text evidence="2">The sequence shown here is derived from an EMBL/GenBank/DDBJ whole genome shotgun (WGS) entry which is preliminary data.</text>
</comment>
<dbReference type="InterPro" id="IPR009937">
    <property type="entry name" value="Phage_holin_3_6"/>
</dbReference>
<keyword evidence="1" id="KW-0472">Membrane</keyword>
<accession>A0ABY1BAR4</accession>
<sequence length="128" mass="13742">MNTTPTSGPDSGASSPRRLATAVLDLLRGHLALIGEEMHEQKRFAIGLLLLALIAGVFVLMLLFGLSALVLISFWDTHRIAAAVGLCVFHALGGAICVSLLLSRLRNAATPFRASLDELARDRERLLP</sequence>
<dbReference type="Proteomes" id="UP000198512">
    <property type="component" value="Unassembled WGS sequence"/>
</dbReference>
<proteinExistence type="predicted"/>